<dbReference type="Pfam" id="PF00300">
    <property type="entry name" value="His_Phos_1"/>
    <property type="match status" value="1"/>
</dbReference>
<protein>
    <recommendedName>
        <fullName evidence="6">ADP ribosyltransferase domain-containing protein</fullName>
    </recommendedName>
</protein>
<dbReference type="SUPFAM" id="SSF53254">
    <property type="entry name" value="Phosphoglycerate mutase-like"/>
    <property type="match status" value="1"/>
</dbReference>
<dbReference type="SMART" id="SM00855">
    <property type="entry name" value="PGAM"/>
    <property type="match status" value="1"/>
</dbReference>
<dbReference type="InterPro" id="IPR013078">
    <property type="entry name" value="His_Pase_superF_clade-1"/>
</dbReference>
<dbReference type="PROSITE" id="PS51996">
    <property type="entry name" value="TR_MART"/>
    <property type="match status" value="2"/>
</dbReference>
<organism evidence="7 8">
    <name type="scientific">Adineta steineri</name>
    <dbReference type="NCBI Taxonomy" id="433720"/>
    <lineage>
        <taxon>Eukaryota</taxon>
        <taxon>Metazoa</taxon>
        <taxon>Spiralia</taxon>
        <taxon>Gnathifera</taxon>
        <taxon>Rotifera</taxon>
        <taxon>Eurotatoria</taxon>
        <taxon>Bdelloidea</taxon>
        <taxon>Adinetida</taxon>
        <taxon>Adinetidae</taxon>
        <taxon>Adineta</taxon>
    </lineage>
</organism>
<evidence type="ECO:0000256" key="4">
    <source>
        <dbReference type="SAM" id="Coils"/>
    </source>
</evidence>
<dbReference type="SUPFAM" id="SSF56399">
    <property type="entry name" value="ADP-ribosylation"/>
    <property type="match status" value="4"/>
</dbReference>
<keyword evidence="4" id="KW-0175">Coiled coil</keyword>
<dbReference type="Pfam" id="PF13424">
    <property type="entry name" value="TPR_12"/>
    <property type="match status" value="2"/>
</dbReference>
<dbReference type="Proteomes" id="UP000663881">
    <property type="component" value="Unassembled WGS sequence"/>
</dbReference>
<feature type="domain" description="ADP ribosyltransferase" evidence="6">
    <location>
        <begin position="237"/>
        <end position="387"/>
    </location>
</feature>
<comment type="caution">
    <text evidence="7">The sequence shown here is derived from an EMBL/GenBank/DDBJ whole genome shotgun (WGS) entry which is preliminary data.</text>
</comment>
<dbReference type="Pfam" id="PF03496">
    <property type="entry name" value="ADPrib_exo_Tox"/>
    <property type="match status" value="1"/>
</dbReference>
<gene>
    <name evidence="7" type="ORF">OKA104_LOCUS15252</name>
</gene>
<dbReference type="SMART" id="SM00028">
    <property type="entry name" value="TPR"/>
    <property type="match status" value="7"/>
</dbReference>
<dbReference type="InterPro" id="IPR019734">
    <property type="entry name" value="TPR_rpt"/>
</dbReference>
<evidence type="ECO:0000256" key="1">
    <source>
        <dbReference type="ARBA" id="ARBA00022737"/>
    </source>
</evidence>
<dbReference type="Gene3D" id="1.25.40.10">
    <property type="entry name" value="Tetratricopeptide repeat domain"/>
    <property type="match status" value="3"/>
</dbReference>
<dbReference type="InterPro" id="IPR003540">
    <property type="entry name" value="ADP-ribosyltransferase"/>
</dbReference>
<dbReference type="InterPro" id="IPR029033">
    <property type="entry name" value="His_PPase_superfam"/>
</dbReference>
<proteinExistence type="predicted"/>
<feature type="coiled-coil region" evidence="4">
    <location>
        <begin position="1153"/>
        <end position="1180"/>
    </location>
</feature>
<sequence>MATTLTLEDTSQEKIDDKQCEIFCLFWLDSNTDTHETRNAEQKLRSVINYLKRFQEVKSCQRDIEQSSHKDRIILIVSGRLGQEIVPSIYQLRQVVSIYVYCMDIKRHEQWASKYNKVKSFPKTSSDYFFFICAQVNAVLDDLDTLVTRITEDHNIQKKVDEPLPIDIFSSGGAGQSTMGVFGQFVFSQVLIDCLLRLKSNPADKDELIKRCKNDYGGNRRELEYIGEFEIKYTPDKALRWYTKDTFFYKSLNAALRKQNIHMMFLFREFIKDIQQRLQKYKSEKVLKVYRAQMMTSEELQRLQESVGKLISINSFFSTSMDFSKVFAFLKRSKTLEAVVFEIKADPLMARNKPFADISKDSDYPGEAEVLFMIGSIFRLDSIDQNNRKIWVIKMTLSSEEEHDIKEVLRYMKGQVGTGETNLRTLGKVLWKMGKFDLAEQYFLRLLKQLPADDPSSSALYEDLGELAALRGEYDKSVQWHQKSFALQNSKQVNQTTGLEELSNTLTEQLTTKSDDKTQSSSETTASEIDTEQFKQWLMNYIKQNAAALAQHWSRTTRHPNSVENFCYILENQFPITKIEQQTLRGLINLGFTFDDINSEECVKLVRGIQNEKIILILSKTSMENLAKSICEEPFLSAIYVIDSSNDNSFESKMYRGSFPDITRLCKQLEKDLPLLTYDLTIISSIPAEYTSMSTLNYVQALKDILLDTDEKQNLKKEMIDFCREKYADNVIQLKLIDEFENSFQPDNALQWYLRQEAFVYKMLTRAFRILDVDILYRLRYFVQHLHRKLESSSDTTPLTVYRTLRVRKDLFKKMCNYQEGMLSFNEFLFVSKDPPIIEPNPMNTESKLVHFQINLGAGISRLVVSTKSDEVLLTIGVIFRIEKLEAIDENTFRVQLTMNNEVLKAGQSISKELRDAIRGPFPLVRMAKLIRKKESVEYLEYFSSLLMDDPRTAGNEIANLTLAGILYSLGNHCYKRNQYEQGLTHLQNSLKVHLRVLPSDDIRLTSTYNNIGSIYHKQDLNEKALEYHQKAYEIQKNSSDPDLESVAAYAGNIASVLSKLRRHKEAIKYYEIDLKVNQRLHQNKDSGEIATKFHNLAGMQYRAQLYSEALVNYQKCLEMELRCHSAKNPTVATTCLNMATALEKLGRFKEAIQAMEKGIERLLQTKKEDDEEIQNYKNNVVERTFTFLPDINNTDKLHTDVMVVWLDDTLGTSTETRWLNVVPQLRQMIPHVEVFSNINECIHYVGSTGIERIFLIVAGAYGDDFDTTLYEEIIHNVFIYVLTTNKFEYNGNHASIRGWFDDTTTLFDQIYRDYTASTIEAPSGMKFIGMNSNESTTRLINPQMIQWKCYQLMMDILRRMPCPLEQSKEKLLQRLRHHYRHNEFESKRLDEFAQTYQPSNAIKCQLQNLSCRTPVQTSPYSFLYRGQLMPVDEFQQLQHNIGRFISNNTIMSTSFEHDIALIFAGDGCHTDLVSVLIEISFDSTSVTSKPFADVSNLFSLQYEQEVLLASGHIFRVDSCKLLTNNIWCMKLTLCDDRNPIVTSSSDYFDVAILQLLEILPKVSPKTHKVNDRLLQWWRFYAEDDSTELVKINEFCESYRSDAAIRWYTKDSLLYRLLNTALRTENIDMIIDFRYFIIDLYEQLTKSHVDYVINCKEQNLTVYRGQKLCRSELIKLKHSIGNYISITSFWSASLSSEVALRYAELSEDDKKQCLQSVLFQIDIDITKLANSCKNHIFANIASLSCFIDEKEVLFMANTQLRIHSVIKHTETLWVVRLVLLNQDDENTDEIRIMNRYLNDELKKPREPLVTQRIRVYCITAWLYRAVLKSPIFMGMLSCEKCNSLISEIQGFPKIIYYMRHFQAKHNIDPKYLQVLDPDLTEYGLQQGFNITFDNELDLIICSPLSRTIQTYLSLFHDIEKRQRIPFMLDTDLQEIGEIPADTASSKAQLKQKFPQLSSIINRDLAEDFNDKKNPLYSSSSNSVKQRIIRFHQRLWTQRNEKHIMIITHAGWLSRALDRKELKNGEIVKQIYKNGVV</sequence>
<dbReference type="EMBL" id="CAJOAY010000834">
    <property type="protein sequence ID" value="CAF3743517.1"/>
    <property type="molecule type" value="Genomic_DNA"/>
</dbReference>
<reference evidence="7" key="1">
    <citation type="submission" date="2021-02" db="EMBL/GenBank/DDBJ databases">
        <authorList>
            <person name="Nowell W R."/>
        </authorList>
    </citation>
    <scope>NUCLEOTIDE SEQUENCE</scope>
</reference>
<evidence type="ECO:0000313" key="7">
    <source>
        <dbReference type="EMBL" id="CAF3743517.1"/>
    </source>
</evidence>
<dbReference type="InterPro" id="IPR011990">
    <property type="entry name" value="TPR-like_helical_dom_sf"/>
</dbReference>
<dbReference type="Pfam" id="PF13432">
    <property type="entry name" value="TPR_16"/>
    <property type="match status" value="1"/>
</dbReference>
<dbReference type="GO" id="GO:0005576">
    <property type="term" value="C:extracellular region"/>
    <property type="evidence" value="ECO:0007669"/>
    <property type="project" value="InterPro"/>
</dbReference>
<dbReference type="SUPFAM" id="SSF48452">
    <property type="entry name" value="TPR-like"/>
    <property type="match status" value="2"/>
</dbReference>
<name>A0A818XTG8_9BILA</name>
<dbReference type="Gene3D" id="3.40.50.1240">
    <property type="entry name" value="Phosphoglycerate mutase-like"/>
    <property type="match status" value="1"/>
</dbReference>
<feature type="repeat" description="TPR" evidence="3">
    <location>
        <begin position="420"/>
        <end position="453"/>
    </location>
</feature>
<feature type="repeat" description="TPR" evidence="3">
    <location>
        <begin position="1006"/>
        <end position="1039"/>
    </location>
</feature>
<keyword evidence="1" id="KW-0677">Repeat</keyword>
<evidence type="ECO:0000256" key="2">
    <source>
        <dbReference type="ARBA" id="ARBA00022803"/>
    </source>
</evidence>
<dbReference type="CDD" id="cd07067">
    <property type="entry name" value="HP_PGM_like"/>
    <property type="match status" value="1"/>
</dbReference>
<evidence type="ECO:0000259" key="6">
    <source>
        <dbReference type="Pfam" id="PF03496"/>
    </source>
</evidence>
<dbReference type="PROSITE" id="PS50005">
    <property type="entry name" value="TPR"/>
    <property type="match status" value="2"/>
</dbReference>
<evidence type="ECO:0000256" key="3">
    <source>
        <dbReference type="PROSITE-ProRule" id="PRU00339"/>
    </source>
</evidence>
<accession>A0A818XTG8</accession>
<dbReference type="Gene3D" id="3.90.176.10">
    <property type="entry name" value="Toxin ADP-ribosyltransferase, Chain A, domain 1"/>
    <property type="match status" value="3"/>
</dbReference>
<feature type="region of interest" description="Disordered" evidence="5">
    <location>
        <begin position="509"/>
        <end position="528"/>
    </location>
</feature>
<dbReference type="PANTHER" id="PTHR45641">
    <property type="entry name" value="TETRATRICOPEPTIDE REPEAT PROTEIN (AFU_ORTHOLOGUE AFUA_6G03870)"/>
    <property type="match status" value="1"/>
</dbReference>
<evidence type="ECO:0000256" key="5">
    <source>
        <dbReference type="SAM" id="MobiDB-lite"/>
    </source>
</evidence>
<evidence type="ECO:0000313" key="8">
    <source>
        <dbReference type="Proteomes" id="UP000663881"/>
    </source>
</evidence>
<dbReference type="PANTHER" id="PTHR45641:SF1">
    <property type="entry name" value="AAA+ ATPASE DOMAIN-CONTAINING PROTEIN"/>
    <property type="match status" value="1"/>
</dbReference>
<keyword evidence="2 3" id="KW-0802">TPR repeat</keyword>